<sequence>MVYIVEEKYPEDLNIEAFETRKGAKEHADSTALEIVKQLIKEGSGFTFEYDEVGDFFQIQSNDEENEIIVSISSKELKK</sequence>
<proteinExistence type="predicted"/>
<comment type="caution">
    <text evidence="1">The sequence shown here is derived from an EMBL/GenBank/DDBJ whole genome shotgun (WGS) entry which is preliminary data.</text>
</comment>
<dbReference type="EMBL" id="BMKI01000015">
    <property type="protein sequence ID" value="GGD03546.1"/>
    <property type="molecule type" value="Genomic_DNA"/>
</dbReference>
<dbReference type="RefSeq" id="WP_088272007.1">
    <property type="nucleotide sequence ID" value="NZ_BMKI01000015.1"/>
</dbReference>
<evidence type="ECO:0000313" key="2">
    <source>
        <dbReference type="Proteomes" id="UP000630615"/>
    </source>
</evidence>
<dbReference type="Proteomes" id="UP000630615">
    <property type="component" value="Unassembled WGS sequence"/>
</dbReference>
<gene>
    <name evidence="1" type="ORF">GCM10011573_36250</name>
</gene>
<evidence type="ECO:0000313" key="1">
    <source>
        <dbReference type="EMBL" id="GGD03546.1"/>
    </source>
</evidence>
<reference evidence="2" key="1">
    <citation type="journal article" date="2019" name="Int. J. Syst. Evol. Microbiol.">
        <title>The Global Catalogue of Microorganisms (GCM) 10K type strain sequencing project: providing services to taxonomists for standard genome sequencing and annotation.</title>
        <authorList>
            <consortium name="The Broad Institute Genomics Platform"/>
            <consortium name="The Broad Institute Genome Sequencing Center for Infectious Disease"/>
            <person name="Wu L."/>
            <person name="Ma J."/>
        </authorList>
    </citation>
    <scope>NUCLEOTIDE SEQUENCE [LARGE SCALE GENOMIC DNA]</scope>
    <source>
        <strain evidence="2">CGMCC 1.15942</strain>
    </source>
</reference>
<protein>
    <submittedName>
        <fullName evidence="1">Uncharacterized protein</fullName>
    </submittedName>
</protein>
<accession>A0ABQ1PUC7</accession>
<name>A0ABQ1PUC7_9ENTE</name>
<organism evidence="1 2">
    <name type="scientific">Enterococcus wangshanyuanii</name>
    <dbReference type="NCBI Taxonomy" id="2005703"/>
    <lineage>
        <taxon>Bacteria</taxon>
        <taxon>Bacillati</taxon>
        <taxon>Bacillota</taxon>
        <taxon>Bacilli</taxon>
        <taxon>Lactobacillales</taxon>
        <taxon>Enterococcaceae</taxon>
        <taxon>Enterococcus</taxon>
    </lineage>
</organism>
<keyword evidence="2" id="KW-1185">Reference proteome</keyword>